<protein>
    <submittedName>
        <fullName evidence="2">NACHT domain-containing protein</fullName>
    </submittedName>
</protein>
<evidence type="ECO:0000259" key="1">
    <source>
        <dbReference type="PROSITE" id="PS50837"/>
    </source>
</evidence>
<dbReference type="Proteomes" id="UP000298596">
    <property type="component" value="Plasmid p1"/>
</dbReference>
<feature type="domain" description="NACHT" evidence="1">
    <location>
        <begin position="91"/>
        <end position="213"/>
    </location>
</feature>
<sequence>MVTNRKFSADAHAAARGVSGVFLKQKNELISESVDFGEFGLLDILQYEQSEIFERYIPLGGRGRVPSIPTDIEFENIEESIFSWISSGKAGLLAILADFGSGKTTLMNRIKYKLLKKRSCQEIDKTPIMFELKDLASSDSLHEFVSDSIRQITTQKGGEKLFWRMLNEGRFVILLDGFDEISTNADSNSKYNVFNMLRPLLVSKSPTILTCRPTYFISVEEYNSILRSVNSNVPSMTNLTASSRPEFGSGLLQKLHKKYVNNKMLDQVDPTKYATLYLSSLNISQIESYLKGYDAEFISKKNVRWTDVLGFLFGIYDIKDFMSRPLLLSMIVDTILDADENILNDRGAKGAAWLYELYTGLQLDRDWEKGESRKFFSSRERQLFAQAIALTMLKEDKMEVSYSDVLKVARAALKDFRIQDYAPEIRHAEIATDIQVCAFMSHGAHNCFRFVHKSFMEFFVAQSVVQQLVPGNLPPALGMKLNKEIVSFVASYCLGDEAVRNKFLIAFKAEAQKAASRKNFAQNIARVLLSVSHEKITLNASSLRIGDVAVKNAEWERVDLRASVLHNFELCQSKLFHVNLEGNLSGIVFDRVEVWESSIEGDISNCRFGNCIISSGSIDVSASHLNFTNCDLEMNDISITGNALFDGGKIVDCKILSRSTGKDVVQFRKANVIRSIISVPRADLSYISVAGHEWMFHGCTFEHCLVLGLPLRRSQLKGITGNVHESGMRGIIVVTNEQVEGLEDVDAADGGFEVCGGGLYVISIGALQDPVLVRKLRSAMLSNRLAFAAKEAMIIDEFFSIFSGGGDDAVQVTDPGCSKEKGELISLSPVRD</sequence>
<geneLocation type="plasmid" evidence="2">
    <name>p1</name>
</geneLocation>
<dbReference type="Pfam" id="PF05729">
    <property type="entry name" value="NACHT"/>
    <property type="match status" value="1"/>
</dbReference>
<evidence type="ECO:0000313" key="2">
    <source>
        <dbReference type="EMBL" id="QCO04986.1"/>
    </source>
</evidence>
<dbReference type="InterPro" id="IPR027417">
    <property type="entry name" value="P-loop_NTPase"/>
</dbReference>
<dbReference type="AlphaFoldDB" id="A0A4D8Q8L7"/>
<dbReference type="PROSITE" id="PS50837">
    <property type="entry name" value="NACHT"/>
    <property type="match status" value="1"/>
</dbReference>
<dbReference type="Gene3D" id="2.160.20.80">
    <property type="entry name" value="E3 ubiquitin-protein ligase SopA"/>
    <property type="match status" value="1"/>
</dbReference>
<dbReference type="Gene3D" id="3.40.50.300">
    <property type="entry name" value="P-loop containing nucleotide triphosphate hydrolases"/>
    <property type="match status" value="1"/>
</dbReference>
<dbReference type="SUPFAM" id="SSF52540">
    <property type="entry name" value="P-loop containing nucleoside triphosphate hydrolases"/>
    <property type="match status" value="1"/>
</dbReference>
<reference evidence="2 3" key="1">
    <citation type="submission" date="2018-09" db="EMBL/GenBank/DDBJ databases">
        <title>Whole genome based analysis of evolution and adaptive divergence in Indian and Brazilian strains of Azospirillum brasilense.</title>
        <authorList>
            <person name="Singh C."/>
            <person name="Tripathi A.K."/>
        </authorList>
    </citation>
    <scope>NUCLEOTIDE SEQUENCE [LARGE SCALE GENOMIC DNA]</scope>
    <source>
        <strain evidence="2 3">MTCC4036</strain>
        <plasmid evidence="2 3">p1</plasmid>
    </source>
</reference>
<keyword evidence="2" id="KW-0614">Plasmid</keyword>
<name>A0A4D8Q8L7_AZOBR</name>
<dbReference type="EMBL" id="CP032331">
    <property type="protein sequence ID" value="QCO04986.1"/>
    <property type="molecule type" value="Genomic_DNA"/>
</dbReference>
<accession>A0A4D8Q8L7</accession>
<organism evidence="2 3">
    <name type="scientific">Azospirillum brasilense</name>
    <dbReference type="NCBI Taxonomy" id="192"/>
    <lineage>
        <taxon>Bacteria</taxon>
        <taxon>Pseudomonadati</taxon>
        <taxon>Pseudomonadota</taxon>
        <taxon>Alphaproteobacteria</taxon>
        <taxon>Rhodospirillales</taxon>
        <taxon>Azospirillaceae</taxon>
        <taxon>Azospirillum</taxon>
    </lineage>
</organism>
<dbReference type="InterPro" id="IPR007111">
    <property type="entry name" value="NACHT_NTPase"/>
</dbReference>
<evidence type="ECO:0000313" key="3">
    <source>
        <dbReference type="Proteomes" id="UP000298596"/>
    </source>
</evidence>
<gene>
    <name evidence="2" type="ORF">D3867_19550</name>
</gene>
<proteinExistence type="predicted"/>